<evidence type="ECO:0000256" key="2">
    <source>
        <dbReference type="ARBA" id="ARBA00022527"/>
    </source>
</evidence>
<evidence type="ECO:0000256" key="3">
    <source>
        <dbReference type="ARBA" id="ARBA00022679"/>
    </source>
</evidence>
<dbReference type="PROSITE" id="PS00107">
    <property type="entry name" value="PROTEIN_KINASE_ATP"/>
    <property type="match status" value="1"/>
</dbReference>
<dbReference type="SUPFAM" id="SSF56112">
    <property type="entry name" value="Protein kinase-like (PK-like)"/>
    <property type="match status" value="1"/>
</dbReference>
<keyword evidence="12" id="KW-1185">Reference proteome</keyword>
<evidence type="ECO:0000256" key="5">
    <source>
        <dbReference type="ARBA" id="ARBA00022777"/>
    </source>
</evidence>
<dbReference type="Gene3D" id="3.30.200.20">
    <property type="entry name" value="Phosphorylase Kinase, domain 1"/>
    <property type="match status" value="1"/>
</dbReference>
<dbReference type="PROSITE" id="PS00108">
    <property type="entry name" value="PROTEIN_KINASE_ST"/>
    <property type="match status" value="1"/>
</dbReference>
<dbReference type="InterPro" id="IPR008271">
    <property type="entry name" value="Ser/Thr_kinase_AS"/>
</dbReference>
<keyword evidence="2" id="KW-0723">Serine/threonine-protein kinase</keyword>
<dbReference type="Gene3D" id="1.10.510.10">
    <property type="entry name" value="Transferase(Phosphotransferase) domain 1"/>
    <property type="match status" value="1"/>
</dbReference>
<gene>
    <name evidence="11" type="ORF">GCM10010191_08810</name>
</gene>
<name>A0ABN3IFI9_9ACTN</name>
<evidence type="ECO:0000256" key="7">
    <source>
        <dbReference type="PROSITE-ProRule" id="PRU10141"/>
    </source>
</evidence>
<evidence type="ECO:0000256" key="9">
    <source>
        <dbReference type="SAM" id="Phobius"/>
    </source>
</evidence>
<protein>
    <recommendedName>
        <fullName evidence="1">non-specific serine/threonine protein kinase</fullName>
        <ecNumber evidence="1">2.7.11.1</ecNumber>
    </recommendedName>
</protein>
<evidence type="ECO:0000259" key="10">
    <source>
        <dbReference type="PROSITE" id="PS50011"/>
    </source>
</evidence>
<keyword evidence="6 7" id="KW-0067">ATP-binding</keyword>
<evidence type="ECO:0000256" key="8">
    <source>
        <dbReference type="SAM" id="MobiDB-lite"/>
    </source>
</evidence>
<comment type="caution">
    <text evidence="11">The sequence shown here is derived from an EMBL/GenBank/DDBJ whole genome shotgun (WGS) entry which is preliminary data.</text>
</comment>
<evidence type="ECO:0000313" key="12">
    <source>
        <dbReference type="Proteomes" id="UP001501231"/>
    </source>
</evidence>
<keyword evidence="9" id="KW-0812">Transmembrane</keyword>
<proteinExistence type="predicted"/>
<accession>A0ABN3IFI9</accession>
<dbReference type="PANTHER" id="PTHR43289:SF6">
    <property type="entry name" value="SERINE_THREONINE-PROTEIN KINASE NEKL-3"/>
    <property type="match status" value="1"/>
</dbReference>
<feature type="binding site" evidence="7">
    <location>
        <position position="41"/>
    </location>
    <ligand>
        <name>ATP</name>
        <dbReference type="ChEBI" id="CHEBI:30616"/>
    </ligand>
</feature>
<keyword evidence="4 7" id="KW-0547">Nucleotide-binding</keyword>
<feature type="domain" description="Protein kinase" evidence="10">
    <location>
        <begin position="12"/>
        <end position="268"/>
    </location>
</feature>
<dbReference type="InterPro" id="IPR017441">
    <property type="entry name" value="Protein_kinase_ATP_BS"/>
</dbReference>
<dbReference type="InterPro" id="IPR000719">
    <property type="entry name" value="Prot_kinase_dom"/>
</dbReference>
<feature type="transmembrane region" description="Helical" evidence="9">
    <location>
        <begin position="350"/>
        <end position="372"/>
    </location>
</feature>
<keyword evidence="9" id="KW-0472">Membrane</keyword>
<dbReference type="CDD" id="cd14014">
    <property type="entry name" value="STKc_PknB_like"/>
    <property type="match status" value="1"/>
</dbReference>
<evidence type="ECO:0000256" key="6">
    <source>
        <dbReference type="ARBA" id="ARBA00022840"/>
    </source>
</evidence>
<keyword evidence="9" id="KW-1133">Transmembrane helix</keyword>
<dbReference type="SMART" id="SM00220">
    <property type="entry name" value="S_TKc"/>
    <property type="match status" value="1"/>
</dbReference>
<sequence length="373" mass="39177">MSEDGAPLGSRYRLDEPIGEGGMGVVWRGHDHASGDVYAIKLLRPELAGDPAALTRFVRERNALIRLRHPGIVAVHDMIVEGDRLALVMDLVRGEDLRGYRLRRGGKLPPVDSAWLMAQICAALAAVHGADMVHRDLKPANVLLDHERPSWPVRLADFGISRVFDDTTVTSAGRITGTPAYLAPETLEGHPFGPAADVYAAGVTLYELVAGRVPFRGEHFGAVMNAHLTKAPEPVAGLPAALWSVIEGCLAKDPGERPDAETLGHRLLDFTETARTGRLLLSLPDGPAGGPRRAAPSSQPSLPSPSSGTGPGTGQGGVRDTDESAAEGTEERSGGARDAVGAPAPSRRRWLVVTAAVVAALAVVGAAAFVAFA</sequence>
<evidence type="ECO:0000256" key="1">
    <source>
        <dbReference type="ARBA" id="ARBA00012513"/>
    </source>
</evidence>
<organism evidence="11 12">
    <name type="scientific">Actinomadura vinacea</name>
    <dbReference type="NCBI Taxonomy" id="115336"/>
    <lineage>
        <taxon>Bacteria</taxon>
        <taxon>Bacillati</taxon>
        <taxon>Actinomycetota</taxon>
        <taxon>Actinomycetes</taxon>
        <taxon>Streptosporangiales</taxon>
        <taxon>Thermomonosporaceae</taxon>
        <taxon>Actinomadura</taxon>
    </lineage>
</organism>
<evidence type="ECO:0000313" key="11">
    <source>
        <dbReference type="EMBL" id="GAA2403418.1"/>
    </source>
</evidence>
<dbReference type="EMBL" id="BAAARW010000002">
    <property type="protein sequence ID" value="GAA2403418.1"/>
    <property type="molecule type" value="Genomic_DNA"/>
</dbReference>
<feature type="region of interest" description="Disordered" evidence="8">
    <location>
        <begin position="280"/>
        <end position="343"/>
    </location>
</feature>
<feature type="compositionally biased region" description="Low complexity" evidence="8">
    <location>
        <begin position="290"/>
        <end position="308"/>
    </location>
</feature>
<dbReference type="RefSeq" id="WP_344587113.1">
    <property type="nucleotide sequence ID" value="NZ_BAAARW010000002.1"/>
</dbReference>
<dbReference type="PANTHER" id="PTHR43289">
    <property type="entry name" value="MITOGEN-ACTIVATED PROTEIN KINASE KINASE KINASE 20-RELATED"/>
    <property type="match status" value="1"/>
</dbReference>
<dbReference type="EC" id="2.7.11.1" evidence="1"/>
<keyword evidence="3" id="KW-0808">Transferase</keyword>
<dbReference type="PROSITE" id="PS50011">
    <property type="entry name" value="PROTEIN_KINASE_DOM"/>
    <property type="match status" value="1"/>
</dbReference>
<reference evidence="11 12" key="1">
    <citation type="journal article" date="2019" name="Int. J. Syst. Evol. Microbiol.">
        <title>The Global Catalogue of Microorganisms (GCM) 10K type strain sequencing project: providing services to taxonomists for standard genome sequencing and annotation.</title>
        <authorList>
            <consortium name="The Broad Institute Genomics Platform"/>
            <consortium name="The Broad Institute Genome Sequencing Center for Infectious Disease"/>
            <person name="Wu L."/>
            <person name="Ma J."/>
        </authorList>
    </citation>
    <scope>NUCLEOTIDE SEQUENCE [LARGE SCALE GENOMIC DNA]</scope>
    <source>
        <strain evidence="11 12">JCM 3325</strain>
    </source>
</reference>
<dbReference type="Proteomes" id="UP001501231">
    <property type="component" value="Unassembled WGS sequence"/>
</dbReference>
<dbReference type="Pfam" id="PF00069">
    <property type="entry name" value="Pkinase"/>
    <property type="match status" value="1"/>
</dbReference>
<evidence type="ECO:0000256" key="4">
    <source>
        <dbReference type="ARBA" id="ARBA00022741"/>
    </source>
</evidence>
<keyword evidence="5" id="KW-0418">Kinase</keyword>
<dbReference type="InterPro" id="IPR011009">
    <property type="entry name" value="Kinase-like_dom_sf"/>
</dbReference>